<evidence type="ECO:0000313" key="3">
    <source>
        <dbReference type="EMBL" id="CAJ1970540.1"/>
    </source>
</evidence>
<name>A0AA86VZW6_9FABA</name>
<organism evidence="3 4">
    <name type="scientific">Sphenostylis stenocarpa</name>
    <dbReference type="NCBI Taxonomy" id="92480"/>
    <lineage>
        <taxon>Eukaryota</taxon>
        <taxon>Viridiplantae</taxon>
        <taxon>Streptophyta</taxon>
        <taxon>Embryophyta</taxon>
        <taxon>Tracheophyta</taxon>
        <taxon>Spermatophyta</taxon>
        <taxon>Magnoliopsida</taxon>
        <taxon>eudicotyledons</taxon>
        <taxon>Gunneridae</taxon>
        <taxon>Pentapetalae</taxon>
        <taxon>rosids</taxon>
        <taxon>fabids</taxon>
        <taxon>Fabales</taxon>
        <taxon>Fabaceae</taxon>
        <taxon>Papilionoideae</taxon>
        <taxon>50 kb inversion clade</taxon>
        <taxon>NPAAA clade</taxon>
        <taxon>indigoferoid/millettioid clade</taxon>
        <taxon>Phaseoleae</taxon>
        <taxon>Sphenostylis</taxon>
    </lineage>
</organism>
<protein>
    <submittedName>
        <fullName evidence="3">Uncharacterized protein</fullName>
    </submittedName>
</protein>
<feature type="repeat" description="PPR" evidence="2">
    <location>
        <begin position="9"/>
        <end position="43"/>
    </location>
</feature>
<proteinExistence type="predicted"/>
<dbReference type="PROSITE" id="PS51375">
    <property type="entry name" value="PPR"/>
    <property type="match status" value="1"/>
</dbReference>
<dbReference type="Pfam" id="PF12854">
    <property type="entry name" value="PPR_1"/>
    <property type="match status" value="1"/>
</dbReference>
<sequence>MVANGCKPAEVTYNILVKGIACEEFPEEASKLWNELYSKGLVKKSCCTGQ</sequence>
<keyword evidence="4" id="KW-1185">Reference proteome</keyword>
<evidence type="ECO:0000256" key="2">
    <source>
        <dbReference type="PROSITE-ProRule" id="PRU00708"/>
    </source>
</evidence>
<dbReference type="AlphaFoldDB" id="A0AA86VZW6"/>
<dbReference type="InterPro" id="IPR011990">
    <property type="entry name" value="TPR-like_helical_dom_sf"/>
</dbReference>
<evidence type="ECO:0000256" key="1">
    <source>
        <dbReference type="ARBA" id="ARBA00022737"/>
    </source>
</evidence>
<dbReference type="EMBL" id="OY731405">
    <property type="protein sequence ID" value="CAJ1970540.1"/>
    <property type="molecule type" value="Genomic_DNA"/>
</dbReference>
<dbReference type="Gramene" id="rna-AYBTSS11_LOCUS22524">
    <property type="protein sequence ID" value="CAJ1970540.1"/>
    <property type="gene ID" value="gene-AYBTSS11_LOCUS22524"/>
</dbReference>
<dbReference type="InterPro" id="IPR002885">
    <property type="entry name" value="PPR_rpt"/>
</dbReference>
<evidence type="ECO:0000313" key="4">
    <source>
        <dbReference type="Proteomes" id="UP001189624"/>
    </source>
</evidence>
<dbReference type="NCBIfam" id="TIGR00756">
    <property type="entry name" value="PPR"/>
    <property type="match status" value="1"/>
</dbReference>
<dbReference type="Proteomes" id="UP001189624">
    <property type="component" value="Chromosome 8"/>
</dbReference>
<dbReference type="Gene3D" id="1.25.40.10">
    <property type="entry name" value="Tetratricopeptide repeat domain"/>
    <property type="match status" value="1"/>
</dbReference>
<gene>
    <name evidence="3" type="ORF">AYBTSS11_LOCUS22524</name>
</gene>
<keyword evidence="1" id="KW-0677">Repeat</keyword>
<reference evidence="3" key="1">
    <citation type="submission" date="2023-10" db="EMBL/GenBank/DDBJ databases">
        <authorList>
            <person name="Domelevo Entfellner J.-B."/>
        </authorList>
    </citation>
    <scope>NUCLEOTIDE SEQUENCE</scope>
</reference>
<accession>A0AA86VZW6</accession>